<evidence type="ECO:0000256" key="10">
    <source>
        <dbReference type="ARBA" id="ARBA00030253"/>
    </source>
</evidence>
<dbReference type="PROSITE" id="PS00943">
    <property type="entry name" value="UBIA"/>
    <property type="match status" value="1"/>
</dbReference>
<dbReference type="HAMAP" id="MF_00154">
    <property type="entry name" value="CyoE_CtaB"/>
    <property type="match status" value="1"/>
</dbReference>
<evidence type="ECO:0000256" key="14">
    <source>
        <dbReference type="HAMAP-Rule" id="MF_00154"/>
    </source>
</evidence>
<dbReference type="PANTHER" id="PTHR43448:SF7">
    <property type="entry name" value="4-HYDROXYBENZOATE SOLANESYLTRANSFERASE"/>
    <property type="match status" value="1"/>
</dbReference>
<dbReference type="Gene3D" id="1.10.357.140">
    <property type="entry name" value="UbiA prenyltransferase"/>
    <property type="match status" value="1"/>
</dbReference>
<evidence type="ECO:0000256" key="7">
    <source>
        <dbReference type="ARBA" id="ARBA00022989"/>
    </source>
</evidence>
<dbReference type="EMBL" id="QYUK01000011">
    <property type="protein sequence ID" value="RJF87039.1"/>
    <property type="molecule type" value="Genomic_DNA"/>
</dbReference>
<sequence>MTLVTHPRDRAATDVGPASFEAGLDASASDFIQLLKPRVMSLVVFTGLVGLVLAPGHLHPVFALTALLCIAVGAGASGALNMWYDADIDARMSRTKTRPIPMGRVAPQDALAFGLVLSAISVVFMGLVVNVLAAALLAFTILFYVVVYTMYLKRRTPQNIVIGGLSGALPPVIGWAAVTGNVTIEPMVLCAIIFFWTPPHFWALSLVKAGEYGAVGVPMMPNVAGPESTRRQILAYALLLAPLGLVPSLMGFAGLLYGICAGALGLAFIGLAVRLFVQRTDKAAMRLFAFSILYLFLLFALLLVERVAGLA</sequence>
<dbReference type="NCBIfam" id="NF003349">
    <property type="entry name" value="PRK04375.1-2"/>
    <property type="match status" value="1"/>
</dbReference>
<feature type="transmembrane region" description="Helical" evidence="14">
    <location>
        <begin position="131"/>
        <end position="151"/>
    </location>
</feature>
<feature type="transmembrane region" description="Helical" evidence="14">
    <location>
        <begin position="233"/>
        <end position="250"/>
    </location>
</feature>
<evidence type="ECO:0000313" key="15">
    <source>
        <dbReference type="EMBL" id="RJF87039.1"/>
    </source>
</evidence>
<dbReference type="FunFam" id="1.10.357.140:FF:000001">
    <property type="entry name" value="Protoheme IX farnesyltransferase"/>
    <property type="match status" value="1"/>
</dbReference>
<feature type="transmembrane region" description="Helical" evidence="14">
    <location>
        <begin position="172"/>
        <end position="196"/>
    </location>
</feature>
<proteinExistence type="inferred from homology"/>
<feature type="transmembrane region" description="Helical" evidence="14">
    <location>
        <begin position="284"/>
        <end position="304"/>
    </location>
</feature>
<evidence type="ECO:0000256" key="8">
    <source>
        <dbReference type="ARBA" id="ARBA00023133"/>
    </source>
</evidence>
<dbReference type="GO" id="GO:0048034">
    <property type="term" value="P:heme O biosynthetic process"/>
    <property type="evidence" value="ECO:0007669"/>
    <property type="project" value="UniProtKB-UniRule"/>
</dbReference>
<gene>
    <name evidence="14" type="primary">ctaB</name>
    <name evidence="15" type="ORF">D3874_08395</name>
</gene>
<dbReference type="InterPro" id="IPR030470">
    <property type="entry name" value="UbiA_prenylTrfase_CS"/>
</dbReference>
<feature type="transmembrane region" description="Helical" evidence="14">
    <location>
        <begin position="105"/>
        <end position="125"/>
    </location>
</feature>
<keyword evidence="5 14" id="KW-0808">Transferase</keyword>
<comment type="similarity">
    <text evidence="14">Belongs to the UbiA prenyltransferase family. Protoheme IX farnesyltransferase subfamily.</text>
</comment>
<dbReference type="GO" id="GO:0005886">
    <property type="term" value="C:plasma membrane"/>
    <property type="evidence" value="ECO:0007669"/>
    <property type="project" value="UniProtKB-SubCell"/>
</dbReference>
<comment type="miscellaneous">
    <text evidence="14">Carbon 2 of the heme B porphyrin ring is defined according to the Fischer nomenclature.</text>
</comment>
<dbReference type="Pfam" id="PF01040">
    <property type="entry name" value="UbiA"/>
    <property type="match status" value="1"/>
</dbReference>
<dbReference type="AlphaFoldDB" id="A0A418WAN2"/>
<dbReference type="EC" id="2.5.1.141" evidence="3 14"/>
<evidence type="ECO:0000256" key="1">
    <source>
        <dbReference type="ARBA" id="ARBA00004651"/>
    </source>
</evidence>
<reference evidence="15 16" key="1">
    <citation type="submission" date="2018-09" db="EMBL/GenBank/DDBJ databases">
        <authorList>
            <person name="Zhu H."/>
        </authorList>
    </citation>
    <scope>NUCLEOTIDE SEQUENCE [LARGE SCALE GENOMIC DNA]</scope>
    <source>
        <strain evidence="15 16">K1W22B-8</strain>
    </source>
</reference>
<dbReference type="CDD" id="cd13957">
    <property type="entry name" value="PT_UbiA_Cox10"/>
    <property type="match status" value="1"/>
</dbReference>
<dbReference type="GO" id="GO:0008495">
    <property type="term" value="F:protoheme IX farnesyltransferase activity"/>
    <property type="evidence" value="ECO:0007669"/>
    <property type="project" value="UniProtKB-UniRule"/>
</dbReference>
<evidence type="ECO:0000313" key="16">
    <source>
        <dbReference type="Proteomes" id="UP000284605"/>
    </source>
</evidence>
<evidence type="ECO:0000256" key="9">
    <source>
        <dbReference type="ARBA" id="ARBA00023136"/>
    </source>
</evidence>
<keyword evidence="4 14" id="KW-1003">Cell membrane</keyword>
<accession>A0A418WAN2</accession>
<feature type="transmembrane region" description="Helical" evidence="14">
    <location>
        <begin position="256"/>
        <end position="277"/>
    </location>
</feature>
<feature type="transmembrane region" description="Helical" evidence="14">
    <location>
        <begin position="62"/>
        <end position="84"/>
    </location>
</feature>
<comment type="catalytic activity">
    <reaction evidence="13 14">
        <text>heme b + (2E,6E)-farnesyl diphosphate + H2O = Fe(II)-heme o + diphosphate</text>
        <dbReference type="Rhea" id="RHEA:28070"/>
        <dbReference type="ChEBI" id="CHEBI:15377"/>
        <dbReference type="ChEBI" id="CHEBI:33019"/>
        <dbReference type="ChEBI" id="CHEBI:60344"/>
        <dbReference type="ChEBI" id="CHEBI:60530"/>
        <dbReference type="ChEBI" id="CHEBI:175763"/>
        <dbReference type="EC" id="2.5.1.141"/>
    </reaction>
</comment>
<keyword evidence="6 14" id="KW-0812">Transmembrane</keyword>
<name>A0A418WAN2_9PROT</name>
<protein>
    <recommendedName>
        <fullName evidence="11 14">Protoheme IX farnesyltransferase</fullName>
        <ecNumber evidence="3 14">2.5.1.141</ecNumber>
    </recommendedName>
    <alternativeName>
        <fullName evidence="12 14">Heme B farnesyltransferase</fullName>
    </alternativeName>
    <alternativeName>
        <fullName evidence="10 14">Heme O synthase</fullName>
    </alternativeName>
</protein>
<evidence type="ECO:0000256" key="5">
    <source>
        <dbReference type="ARBA" id="ARBA00022679"/>
    </source>
</evidence>
<keyword evidence="8 14" id="KW-0350">Heme biosynthesis</keyword>
<keyword evidence="16" id="KW-1185">Reference proteome</keyword>
<comment type="caution">
    <text evidence="15">The sequence shown here is derived from an EMBL/GenBank/DDBJ whole genome shotgun (WGS) entry which is preliminary data.</text>
</comment>
<dbReference type="InterPro" id="IPR000537">
    <property type="entry name" value="UbiA_prenyltransferase"/>
</dbReference>
<dbReference type="NCBIfam" id="TIGR01473">
    <property type="entry name" value="cyoE_ctaB"/>
    <property type="match status" value="1"/>
</dbReference>
<evidence type="ECO:0000256" key="4">
    <source>
        <dbReference type="ARBA" id="ARBA00022475"/>
    </source>
</evidence>
<comment type="subcellular location">
    <subcellularLocation>
        <location evidence="1 14">Cell membrane</location>
        <topology evidence="1 14">Multi-pass membrane protein</topology>
    </subcellularLocation>
</comment>
<dbReference type="OrthoDB" id="9814417at2"/>
<feature type="transmembrane region" description="Helical" evidence="14">
    <location>
        <begin position="39"/>
        <end position="56"/>
    </location>
</feature>
<dbReference type="PANTHER" id="PTHR43448">
    <property type="entry name" value="PROTOHEME IX FARNESYLTRANSFERASE, MITOCHONDRIAL"/>
    <property type="match status" value="1"/>
</dbReference>
<comment type="function">
    <text evidence="14">Converts heme B (protoheme IX) to heme O by substitution of the vinyl group on carbon 2 of heme B porphyrin ring with a hydroxyethyl farnesyl side group.</text>
</comment>
<keyword evidence="9 14" id="KW-0472">Membrane</keyword>
<evidence type="ECO:0000256" key="12">
    <source>
        <dbReference type="ARBA" id="ARBA00042475"/>
    </source>
</evidence>
<dbReference type="Proteomes" id="UP000284605">
    <property type="component" value="Unassembled WGS sequence"/>
</dbReference>
<dbReference type="InterPro" id="IPR006369">
    <property type="entry name" value="Protohaem_IX_farnesylTrfase"/>
</dbReference>
<evidence type="ECO:0000256" key="2">
    <source>
        <dbReference type="ARBA" id="ARBA00004919"/>
    </source>
</evidence>
<evidence type="ECO:0000256" key="13">
    <source>
        <dbReference type="ARBA" id="ARBA00047690"/>
    </source>
</evidence>
<comment type="pathway">
    <text evidence="2 14">Porphyrin-containing compound metabolism; heme O biosynthesis; heme O from protoheme: step 1/1.</text>
</comment>
<dbReference type="UniPathway" id="UPA00834">
    <property type="reaction ID" value="UER00712"/>
</dbReference>
<evidence type="ECO:0000256" key="3">
    <source>
        <dbReference type="ARBA" id="ARBA00012292"/>
    </source>
</evidence>
<organism evidence="15 16">
    <name type="scientific">Oleomonas cavernae</name>
    <dbReference type="NCBI Taxonomy" id="2320859"/>
    <lineage>
        <taxon>Bacteria</taxon>
        <taxon>Pseudomonadati</taxon>
        <taxon>Pseudomonadota</taxon>
        <taxon>Alphaproteobacteria</taxon>
        <taxon>Acetobacterales</taxon>
        <taxon>Acetobacteraceae</taxon>
        <taxon>Oleomonas</taxon>
    </lineage>
</organism>
<evidence type="ECO:0000256" key="6">
    <source>
        <dbReference type="ARBA" id="ARBA00022692"/>
    </source>
</evidence>
<evidence type="ECO:0000256" key="11">
    <source>
        <dbReference type="ARBA" id="ARBA00040810"/>
    </source>
</evidence>
<dbReference type="InterPro" id="IPR044878">
    <property type="entry name" value="UbiA_sf"/>
</dbReference>
<keyword evidence="7 14" id="KW-1133">Transmembrane helix</keyword>